<accession>A0ABR1V5X0</accession>
<comment type="caution">
    <text evidence="1">The sequence shown here is derived from an EMBL/GenBank/DDBJ whole genome shotgun (WGS) entry which is preliminary data.</text>
</comment>
<dbReference type="GeneID" id="92050706"/>
<organism evidence="1 2">
    <name type="scientific">Apiospora hydei</name>
    <dbReference type="NCBI Taxonomy" id="1337664"/>
    <lineage>
        <taxon>Eukaryota</taxon>
        <taxon>Fungi</taxon>
        <taxon>Dikarya</taxon>
        <taxon>Ascomycota</taxon>
        <taxon>Pezizomycotina</taxon>
        <taxon>Sordariomycetes</taxon>
        <taxon>Xylariomycetidae</taxon>
        <taxon>Amphisphaeriales</taxon>
        <taxon>Apiosporaceae</taxon>
        <taxon>Apiospora</taxon>
    </lineage>
</organism>
<dbReference type="Proteomes" id="UP001433268">
    <property type="component" value="Unassembled WGS sequence"/>
</dbReference>
<evidence type="ECO:0000313" key="2">
    <source>
        <dbReference type="Proteomes" id="UP001433268"/>
    </source>
</evidence>
<dbReference type="EMBL" id="JAQQWN010000009">
    <property type="protein sequence ID" value="KAK8066585.1"/>
    <property type="molecule type" value="Genomic_DNA"/>
</dbReference>
<sequence length="255" mass="28600">MEVARLDAADLPFGTKVVSMPVLEFDFLEAIQKFKKTLPYYYIEGPSWFEELKQACVILIARHKNSTLSLLYLQLDFLTCVYRGVHGGPATESSWEKMKAKLATEKNGPVDYLVKNKDLFEQAMLKATEGDLISYIAKGGSISLDGFTIMTPVTLAALGKPHDGEMDYQRPDTWPLGLSSAPTTRFNLAVALEDIKKKGEFDDEHWLSILKDQCKNEYRCCSSREVKSLLSLQSVIIYGVYDQASSKSFPDLSTI</sequence>
<protein>
    <submittedName>
        <fullName evidence="1">Uncharacterized protein</fullName>
    </submittedName>
</protein>
<name>A0ABR1V5X0_9PEZI</name>
<gene>
    <name evidence="1" type="ORF">PG997_013332</name>
</gene>
<reference evidence="1 2" key="1">
    <citation type="submission" date="2023-01" db="EMBL/GenBank/DDBJ databases">
        <title>Analysis of 21 Apiospora genomes using comparative genomics revels a genus with tremendous synthesis potential of carbohydrate active enzymes and secondary metabolites.</title>
        <authorList>
            <person name="Sorensen T."/>
        </authorList>
    </citation>
    <scope>NUCLEOTIDE SEQUENCE [LARGE SCALE GENOMIC DNA]</scope>
    <source>
        <strain evidence="1 2">CBS 114990</strain>
    </source>
</reference>
<keyword evidence="2" id="KW-1185">Reference proteome</keyword>
<proteinExistence type="predicted"/>
<evidence type="ECO:0000313" key="1">
    <source>
        <dbReference type="EMBL" id="KAK8066585.1"/>
    </source>
</evidence>
<dbReference type="RefSeq" id="XP_066663338.1">
    <property type="nucleotide sequence ID" value="XM_066817646.1"/>
</dbReference>